<organism evidence="10 11">
    <name type="scientific">Neodiprion lecontei</name>
    <name type="common">Redheaded pine sawfly</name>
    <dbReference type="NCBI Taxonomy" id="441921"/>
    <lineage>
        <taxon>Eukaryota</taxon>
        <taxon>Metazoa</taxon>
        <taxon>Ecdysozoa</taxon>
        <taxon>Arthropoda</taxon>
        <taxon>Hexapoda</taxon>
        <taxon>Insecta</taxon>
        <taxon>Pterygota</taxon>
        <taxon>Neoptera</taxon>
        <taxon>Endopterygota</taxon>
        <taxon>Hymenoptera</taxon>
        <taxon>Tenthredinoidea</taxon>
        <taxon>Diprionidae</taxon>
        <taxon>Diprioninae</taxon>
        <taxon>Neodiprion</taxon>
    </lineage>
</organism>
<dbReference type="SUPFAM" id="SSF56672">
    <property type="entry name" value="DNA/RNA polymerases"/>
    <property type="match status" value="1"/>
</dbReference>
<reference evidence="11" key="1">
    <citation type="submission" date="2025-08" db="UniProtKB">
        <authorList>
            <consortium name="RefSeq"/>
        </authorList>
    </citation>
    <scope>IDENTIFICATION</scope>
    <source>
        <tissue evidence="11">Thorax and Abdomen</tissue>
    </source>
</reference>
<dbReference type="Pfam" id="PF03175">
    <property type="entry name" value="DNA_pol_B_2"/>
    <property type="match status" value="1"/>
</dbReference>
<name>A0ABM3GIA8_NEOLC</name>
<keyword evidence="4" id="KW-0548">Nucleotidyltransferase</keyword>
<dbReference type="PANTHER" id="PTHR31511:SF12">
    <property type="entry name" value="RHO TERMINATION FACTOR N-TERMINAL DOMAIN-CONTAINING PROTEIN"/>
    <property type="match status" value="1"/>
</dbReference>
<keyword evidence="5" id="KW-0235">DNA replication</keyword>
<proteinExistence type="inferred from homology"/>
<keyword evidence="7" id="KW-0238">DNA-binding</keyword>
<dbReference type="Proteomes" id="UP000829291">
    <property type="component" value="Chromosome 6"/>
</dbReference>
<keyword evidence="3" id="KW-0808">Transferase</keyword>
<feature type="domain" description="DNA-directed DNA polymerase family B mitochondria/virus" evidence="9">
    <location>
        <begin position="1"/>
        <end position="228"/>
    </location>
</feature>
<accession>A0ABM3GIA8</accession>
<evidence type="ECO:0000259" key="9">
    <source>
        <dbReference type="Pfam" id="PF03175"/>
    </source>
</evidence>
<dbReference type="PANTHER" id="PTHR31511">
    <property type="entry name" value="PROTEIN CBG23764"/>
    <property type="match status" value="1"/>
</dbReference>
<evidence type="ECO:0000256" key="1">
    <source>
        <dbReference type="ARBA" id="ARBA00005755"/>
    </source>
</evidence>
<dbReference type="EC" id="2.7.7.7" evidence="2"/>
<keyword evidence="10" id="KW-1185">Reference proteome</keyword>
<evidence type="ECO:0000313" key="11">
    <source>
        <dbReference type="RefSeq" id="XP_046600012.1"/>
    </source>
</evidence>
<sequence>MYLDVNNLYGAAMSEQSPCGSFEWEHNAIDVMSVRDDSSVGYILKDDLDYSVELHEQHKDLPLCPEHFILPCSKTVKLCTTLLTKNKYILHYRNLKQYLYLGMKLHKTHRILKFAQSLWLKSYINLNTDKRKQSKNDFEKNFYKLMNNAVFGKTMENVREHKSVKLVTKWGGRDGSKALIARPNFHSCHIFDRDMVIIEMNRLNVYFNITIYTGAAILDLSKIILSRFHCDYIQHNFTDKQAKLLYTDVDSLIYQFNAPDIYEIIKRDVKMTFDTSDYPPNNVYGILLRNKKR</sequence>
<evidence type="ECO:0000256" key="3">
    <source>
        <dbReference type="ARBA" id="ARBA00022679"/>
    </source>
</evidence>
<gene>
    <name evidence="11" type="primary">LOC124295167</name>
</gene>
<evidence type="ECO:0000313" key="10">
    <source>
        <dbReference type="Proteomes" id="UP000829291"/>
    </source>
</evidence>
<dbReference type="InterPro" id="IPR004868">
    <property type="entry name" value="DNA-dir_DNA_pol_B_mt/vir"/>
</dbReference>
<evidence type="ECO:0000256" key="5">
    <source>
        <dbReference type="ARBA" id="ARBA00022705"/>
    </source>
</evidence>
<evidence type="ECO:0000256" key="7">
    <source>
        <dbReference type="ARBA" id="ARBA00023125"/>
    </source>
</evidence>
<keyword evidence="6" id="KW-0239">DNA-directed DNA polymerase</keyword>
<comment type="catalytic activity">
    <reaction evidence="8">
        <text>DNA(n) + a 2'-deoxyribonucleoside 5'-triphosphate = DNA(n+1) + diphosphate</text>
        <dbReference type="Rhea" id="RHEA:22508"/>
        <dbReference type="Rhea" id="RHEA-COMP:17339"/>
        <dbReference type="Rhea" id="RHEA-COMP:17340"/>
        <dbReference type="ChEBI" id="CHEBI:33019"/>
        <dbReference type="ChEBI" id="CHEBI:61560"/>
        <dbReference type="ChEBI" id="CHEBI:173112"/>
        <dbReference type="EC" id="2.7.7.7"/>
    </reaction>
</comment>
<protein>
    <recommendedName>
        <fullName evidence="2">DNA-directed DNA polymerase</fullName>
        <ecNumber evidence="2">2.7.7.7</ecNumber>
    </recommendedName>
</protein>
<dbReference type="RefSeq" id="XP_046600012.1">
    <property type="nucleotide sequence ID" value="XM_046744056.1"/>
</dbReference>
<evidence type="ECO:0000256" key="4">
    <source>
        <dbReference type="ARBA" id="ARBA00022695"/>
    </source>
</evidence>
<comment type="similarity">
    <text evidence="1">Belongs to the DNA polymerase type-B family.</text>
</comment>
<dbReference type="InterPro" id="IPR043502">
    <property type="entry name" value="DNA/RNA_pol_sf"/>
</dbReference>
<evidence type="ECO:0000256" key="6">
    <source>
        <dbReference type="ARBA" id="ARBA00022932"/>
    </source>
</evidence>
<evidence type="ECO:0000256" key="2">
    <source>
        <dbReference type="ARBA" id="ARBA00012417"/>
    </source>
</evidence>
<evidence type="ECO:0000256" key="8">
    <source>
        <dbReference type="ARBA" id="ARBA00049244"/>
    </source>
</evidence>
<dbReference type="GeneID" id="124295167"/>